<dbReference type="PANTHER" id="PTHR46911">
    <property type="match status" value="1"/>
</dbReference>
<dbReference type="SUPFAM" id="SSF51569">
    <property type="entry name" value="Aldolase"/>
    <property type="match status" value="1"/>
</dbReference>
<keyword evidence="10" id="KW-0963">Cytoplasm</keyword>
<feature type="binding site" evidence="10">
    <location>
        <position position="277"/>
    </location>
    <ligand>
        <name>Mg(2+)</name>
        <dbReference type="ChEBI" id="CHEBI:18420"/>
    </ligand>
</feature>
<dbReference type="NCBIfam" id="NF002991">
    <property type="entry name" value="PRK03739.1"/>
    <property type="match status" value="1"/>
</dbReference>
<evidence type="ECO:0000256" key="8">
    <source>
        <dbReference type="ARBA" id="ARBA00022723"/>
    </source>
</evidence>
<evidence type="ECO:0000259" key="11">
    <source>
        <dbReference type="PROSITE" id="PS50991"/>
    </source>
</evidence>
<gene>
    <name evidence="10 12" type="primary">leuA</name>
    <name evidence="12" type="ORF">H8696_09260</name>
</gene>
<dbReference type="Pfam" id="PF22615">
    <property type="entry name" value="IPMS_D2"/>
    <property type="match status" value="1"/>
</dbReference>
<dbReference type="PROSITE" id="PS00815">
    <property type="entry name" value="AIPM_HOMOCIT_SYNTH_1"/>
    <property type="match status" value="1"/>
</dbReference>
<proteinExistence type="inferred from homology"/>
<dbReference type="InterPro" id="IPR002034">
    <property type="entry name" value="AIPM/Hcit_synth_CS"/>
</dbReference>
<comment type="subunit">
    <text evidence="10">Homodimer.</text>
</comment>
<keyword evidence="10" id="KW-0460">Magnesium</keyword>
<evidence type="ECO:0000256" key="2">
    <source>
        <dbReference type="ARBA" id="ARBA00004689"/>
    </source>
</evidence>
<sequence length="551" mass="61641">MNHQRYRPYPAVDLPDRTWPSQRIKEAPIWCSVDLRDGNQALETPMDLEQKLDFFQFLVSLGFKQIEIGFPAASETEFAFTRALIEGNLIPDDVIIQVLTQSRPHIITRTFEALEGARKAIVHLYNSTSALQREVVFGKDKGAITALAADGAKLVRELAEKYGEERFIYEYSPESFTGTELDYAVEICNAVMDVYQPTADRKAIINLPSTVEMSTPNIYADQIEYMNRNLSRRDGLIISVHTHNDQGTGVAATELALLAGAERVEGTLFGNGERTGNCDIMNVAMNLFAQGVDPKLDFSRMPDVVNMYERYLGMRVPPRHPYAGKLVFTAFSGSHQDAIRKGMMKVKDKDYWEVPYLPIDPADVGYGYEPIIRINSQSGKGGLAYILEQQFGLHLPKALQQQFSEVVKRVSDRDHHEMQPGELYELFEKEYVDLHVPLRLISYQEASLGTDHAQVMAKMEFHGREVPVTGEGNGLMSAFCNALEGLTGKKVEIKDYQEHALAQGSRSRAITYVELAGSQGEIYFGAGTSSNITKSSIRGVVSAVNKMLEDR</sequence>
<comment type="pathway">
    <text evidence="2 10">Amino-acid biosynthesis; L-leucine biosynthesis; L-leucine from 3-methyl-2-oxobutanoate: step 1/4.</text>
</comment>
<dbReference type="InterPro" id="IPR039371">
    <property type="entry name" value="LeuA_N_DRE-TIM"/>
</dbReference>
<dbReference type="Proteomes" id="UP000623172">
    <property type="component" value="Unassembled WGS sequence"/>
</dbReference>
<evidence type="ECO:0000313" key="12">
    <source>
        <dbReference type="EMBL" id="MBC8532033.1"/>
    </source>
</evidence>
<name>A0A926D614_9FIRM</name>
<dbReference type="NCBIfam" id="TIGR00970">
    <property type="entry name" value="leuA_yeast"/>
    <property type="match status" value="1"/>
</dbReference>
<evidence type="ECO:0000256" key="1">
    <source>
        <dbReference type="ARBA" id="ARBA00000064"/>
    </source>
</evidence>
<accession>A0A926D614</accession>
<feature type="binding site" evidence="10">
    <location>
        <position position="37"/>
    </location>
    <ligand>
        <name>Mg(2+)</name>
        <dbReference type="ChEBI" id="CHEBI:18420"/>
    </ligand>
</feature>
<comment type="catalytic activity">
    <reaction evidence="1 10">
        <text>3-methyl-2-oxobutanoate + acetyl-CoA + H2O = (2S)-2-isopropylmalate + CoA + H(+)</text>
        <dbReference type="Rhea" id="RHEA:21524"/>
        <dbReference type="ChEBI" id="CHEBI:1178"/>
        <dbReference type="ChEBI" id="CHEBI:11851"/>
        <dbReference type="ChEBI" id="CHEBI:15377"/>
        <dbReference type="ChEBI" id="CHEBI:15378"/>
        <dbReference type="ChEBI" id="CHEBI:57287"/>
        <dbReference type="ChEBI" id="CHEBI:57288"/>
        <dbReference type="EC" id="2.3.3.13"/>
    </reaction>
</comment>
<comment type="caution">
    <text evidence="12">The sequence shown here is derived from an EMBL/GenBank/DDBJ whole genome shotgun (WGS) entry which is preliminary data.</text>
</comment>
<dbReference type="GO" id="GO:0003985">
    <property type="term" value="F:acetyl-CoA C-acetyltransferase activity"/>
    <property type="evidence" value="ECO:0007669"/>
    <property type="project" value="UniProtKB-UniRule"/>
</dbReference>
<dbReference type="Gene3D" id="3.20.20.70">
    <property type="entry name" value="Aldolase class I"/>
    <property type="match status" value="1"/>
</dbReference>
<comment type="function">
    <text evidence="10">Catalyzes the condensation of the acetyl group of acetyl-CoA with 3-methyl-2-oxobutanoate (2-ketoisovalerate) to form 3-carboxy-3-hydroxy-4-methylpentanoate (2-isopropylmalate).</text>
</comment>
<dbReference type="InterPro" id="IPR013709">
    <property type="entry name" value="2-isopropylmalate_synth_dimer"/>
</dbReference>
<dbReference type="InterPro" id="IPR000891">
    <property type="entry name" value="PYR_CT"/>
</dbReference>
<dbReference type="GO" id="GO:0005737">
    <property type="term" value="C:cytoplasm"/>
    <property type="evidence" value="ECO:0007669"/>
    <property type="project" value="UniProtKB-SubCell"/>
</dbReference>
<dbReference type="Gene3D" id="3.30.160.270">
    <property type="match status" value="1"/>
</dbReference>
<keyword evidence="5 10" id="KW-0432">Leucine biosynthesis</keyword>
<keyword evidence="8 10" id="KW-0479">Metal-binding</keyword>
<dbReference type="SUPFAM" id="SSF110921">
    <property type="entry name" value="2-isopropylmalate synthase LeuA, allosteric (dimerisation) domain"/>
    <property type="match status" value="1"/>
</dbReference>
<reference evidence="12" key="1">
    <citation type="submission" date="2020-08" db="EMBL/GenBank/DDBJ databases">
        <title>Genome public.</title>
        <authorList>
            <person name="Liu C."/>
            <person name="Sun Q."/>
        </authorList>
    </citation>
    <scope>NUCLEOTIDE SEQUENCE</scope>
    <source>
        <strain evidence="12">NSJ-53</strain>
    </source>
</reference>
<evidence type="ECO:0000313" key="13">
    <source>
        <dbReference type="Proteomes" id="UP000623172"/>
    </source>
</evidence>
<evidence type="ECO:0000256" key="4">
    <source>
        <dbReference type="ARBA" id="ARBA00012973"/>
    </source>
</evidence>
<dbReference type="EMBL" id="JACRSR010000004">
    <property type="protein sequence ID" value="MBC8532033.1"/>
    <property type="molecule type" value="Genomic_DNA"/>
</dbReference>
<dbReference type="RefSeq" id="WP_249317012.1">
    <property type="nucleotide sequence ID" value="NZ_JACRSR010000004.1"/>
</dbReference>
<dbReference type="Pfam" id="PF00682">
    <property type="entry name" value="HMGL-like"/>
    <property type="match status" value="1"/>
</dbReference>
<evidence type="ECO:0000256" key="7">
    <source>
        <dbReference type="ARBA" id="ARBA00022679"/>
    </source>
</evidence>
<feature type="domain" description="Pyruvate carboxyltransferase" evidence="11">
    <location>
        <begin position="28"/>
        <end position="302"/>
    </location>
</feature>
<comment type="cofactor">
    <cofactor evidence="10">
        <name>Mg(2+)</name>
        <dbReference type="ChEBI" id="CHEBI:18420"/>
    </cofactor>
</comment>
<keyword evidence="6 10" id="KW-0028">Amino-acid biosynthesis</keyword>
<evidence type="ECO:0000256" key="5">
    <source>
        <dbReference type="ARBA" id="ARBA00022430"/>
    </source>
</evidence>
<dbReference type="InterPro" id="IPR036230">
    <property type="entry name" value="LeuA_allosteric_dom_sf"/>
</dbReference>
<dbReference type="AlphaFoldDB" id="A0A926D614"/>
<evidence type="ECO:0000256" key="6">
    <source>
        <dbReference type="ARBA" id="ARBA00022605"/>
    </source>
</evidence>
<keyword evidence="7 10" id="KW-0808">Transferase</keyword>
<comment type="similarity">
    <text evidence="3 10">Belongs to the alpha-IPM synthase/homocitrate synthase family. LeuA type 2 subfamily.</text>
</comment>
<organism evidence="12 13">
    <name type="scientific">Gehongia tenuis</name>
    <dbReference type="NCBI Taxonomy" id="2763655"/>
    <lineage>
        <taxon>Bacteria</taxon>
        <taxon>Bacillati</taxon>
        <taxon>Bacillota</taxon>
        <taxon>Clostridia</taxon>
        <taxon>Christensenellales</taxon>
        <taxon>Christensenellaceae</taxon>
        <taxon>Gehongia</taxon>
    </lineage>
</organism>
<dbReference type="HAMAP" id="MF_00572">
    <property type="entry name" value="LeuA_type2"/>
    <property type="match status" value="1"/>
</dbReference>
<feature type="binding site" evidence="10">
    <location>
        <position position="241"/>
    </location>
    <ligand>
        <name>Mg(2+)</name>
        <dbReference type="ChEBI" id="CHEBI:18420"/>
    </ligand>
</feature>
<keyword evidence="13" id="KW-1185">Reference proteome</keyword>
<evidence type="ECO:0000256" key="3">
    <source>
        <dbReference type="ARBA" id="ARBA00009767"/>
    </source>
</evidence>
<dbReference type="SUPFAM" id="SSF89000">
    <property type="entry name" value="post-HMGL domain-like"/>
    <property type="match status" value="1"/>
</dbReference>
<comment type="subcellular location">
    <subcellularLocation>
        <location evidence="10">Cytoplasm</location>
    </subcellularLocation>
</comment>
<dbReference type="SMART" id="SM00917">
    <property type="entry name" value="LeuA_dimer"/>
    <property type="match status" value="1"/>
</dbReference>
<dbReference type="PANTHER" id="PTHR46911:SF1">
    <property type="entry name" value="2-ISOPROPYLMALATE SYNTHASE"/>
    <property type="match status" value="1"/>
</dbReference>
<dbReference type="GO" id="GO:0000287">
    <property type="term" value="F:magnesium ion binding"/>
    <property type="evidence" value="ECO:0007669"/>
    <property type="project" value="UniProtKB-UniRule"/>
</dbReference>
<dbReference type="GO" id="GO:0009098">
    <property type="term" value="P:L-leucine biosynthetic process"/>
    <property type="evidence" value="ECO:0007669"/>
    <property type="project" value="UniProtKB-UniRule"/>
</dbReference>
<evidence type="ECO:0000256" key="9">
    <source>
        <dbReference type="ARBA" id="ARBA00023304"/>
    </source>
</evidence>
<feature type="binding site" evidence="10">
    <location>
        <position position="243"/>
    </location>
    <ligand>
        <name>Mg(2+)</name>
        <dbReference type="ChEBI" id="CHEBI:18420"/>
    </ligand>
</feature>
<protein>
    <recommendedName>
        <fullName evidence="4 10">2-isopropylmalate synthase</fullName>
        <ecNumber evidence="4 10">2.3.3.13</ecNumber>
    </recommendedName>
    <alternativeName>
        <fullName evidence="10">Alpha-IPM synthase</fullName>
    </alternativeName>
    <alternativeName>
        <fullName evidence="10">Alpha-isopropylmalate synthase</fullName>
    </alternativeName>
</protein>
<dbReference type="GO" id="GO:0003852">
    <property type="term" value="F:2-isopropylmalate synthase activity"/>
    <property type="evidence" value="ECO:0007669"/>
    <property type="project" value="UniProtKB-UniRule"/>
</dbReference>
<feature type="region of interest" description="Regulatory domain" evidence="10">
    <location>
        <begin position="434"/>
        <end position="551"/>
    </location>
</feature>
<dbReference type="Pfam" id="PF08502">
    <property type="entry name" value="LeuA_dimer"/>
    <property type="match status" value="1"/>
</dbReference>
<evidence type="ECO:0000256" key="10">
    <source>
        <dbReference type="HAMAP-Rule" id="MF_00572"/>
    </source>
</evidence>
<keyword evidence="12" id="KW-0012">Acyltransferase</keyword>
<dbReference type="PROSITE" id="PS00816">
    <property type="entry name" value="AIPM_HOMOCIT_SYNTH_2"/>
    <property type="match status" value="1"/>
</dbReference>
<dbReference type="PROSITE" id="PS50991">
    <property type="entry name" value="PYR_CT"/>
    <property type="match status" value="1"/>
</dbReference>
<dbReference type="InterPro" id="IPR005668">
    <property type="entry name" value="IPM_Synthase"/>
</dbReference>
<keyword evidence="9 10" id="KW-0100">Branched-chain amino acid biosynthesis</keyword>
<dbReference type="InterPro" id="IPR013785">
    <property type="entry name" value="Aldolase_TIM"/>
</dbReference>
<dbReference type="CDD" id="cd07942">
    <property type="entry name" value="DRE_TIM_LeuA"/>
    <property type="match status" value="1"/>
</dbReference>
<dbReference type="EC" id="2.3.3.13" evidence="4 10"/>
<dbReference type="InterPro" id="IPR054692">
    <property type="entry name" value="LeuA-like_post-cat"/>
</dbReference>